<protein>
    <submittedName>
        <fullName evidence="1">Uncharacterized protein</fullName>
    </submittedName>
</protein>
<dbReference type="Proteomes" id="UP000006329">
    <property type="component" value="Unassembled WGS sequence"/>
</dbReference>
<evidence type="ECO:0000313" key="1">
    <source>
        <dbReference type="EMBL" id="EKO33155.1"/>
    </source>
</evidence>
<comment type="caution">
    <text evidence="1">The sequence shown here is derived from an EMBL/GenBank/DDBJ whole genome shotgun (WGS) entry which is preliminary data.</text>
</comment>
<sequence length="311" mass="36840">MKFRFFLFLFLFLFVFLSAFKLNAQELNIFDLMFYERNENKNIGFVSLSGIRPNGAGWFVIPNLTKKEEREIQNSGCIKLETKFRKYFFSNEKIPETAKVFIYDYSKDVLKTFKVKDLNFIACLSAYVDREKRPYDINDFMIGFEINKKFLPDFDMYFTNALVFIGKENPFIQGQLKRIVWQKNKSKYFPSNKVETKDVYFTESEYSKGDTYQYETDELRYFLQELVKNNDVRAKRLLVMNSRTNSKVYEEVYSLGEGDSFASLDGQRTGKLFKNKPKVIFGFKHRSFGCESIEFLKSSEKGIQIDCDNRH</sequence>
<evidence type="ECO:0000313" key="2">
    <source>
        <dbReference type="Proteomes" id="UP000006329"/>
    </source>
</evidence>
<dbReference type="AlphaFoldDB" id="A0A0E2BDZ5"/>
<organism evidence="1 2">
    <name type="scientific">Leptospira santarosai str. MOR084</name>
    <dbReference type="NCBI Taxonomy" id="1049984"/>
    <lineage>
        <taxon>Bacteria</taxon>
        <taxon>Pseudomonadati</taxon>
        <taxon>Spirochaetota</taxon>
        <taxon>Spirochaetia</taxon>
        <taxon>Leptospirales</taxon>
        <taxon>Leptospiraceae</taxon>
        <taxon>Leptospira</taxon>
    </lineage>
</organism>
<name>A0A0E2BDZ5_9LEPT</name>
<dbReference type="RefSeq" id="WP_004484953.1">
    <property type="nucleotide sequence ID" value="NZ_AHON02000057.1"/>
</dbReference>
<proteinExistence type="predicted"/>
<keyword evidence="2" id="KW-1185">Reference proteome</keyword>
<dbReference type="EMBL" id="AHON02000057">
    <property type="protein sequence ID" value="EKO33155.1"/>
    <property type="molecule type" value="Genomic_DNA"/>
</dbReference>
<gene>
    <name evidence="1" type="ORF">LEP1GSC179_4160</name>
</gene>
<reference evidence="1" key="1">
    <citation type="submission" date="2012-10" db="EMBL/GenBank/DDBJ databases">
        <authorList>
            <person name="Harkins D.M."/>
            <person name="Durkin A.S."/>
            <person name="Brinkac L.M."/>
            <person name="Haft D.H."/>
            <person name="Selengut J.D."/>
            <person name="Sanka R."/>
            <person name="DePew J."/>
            <person name="Purushe J."/>
            <person name="Matthias M.A."/>
            <person name="Vinetz J.M."/>
            <person name="Sutton G.G."/>
            <person name="Nierman W.C."/>
            <person name="Fouts D.E."/>
        </authorList>
    </citation>
    <scope>NUCLEOTIDE SEQUENCE [LARGE SCALE GENOMIC DNA]</scope>
    <source>
        <strain evidence="1">MOR084</strain>
    </source>
</reference>
<accession>A0A0E2BDZ5</accession>